<evidence type="ECO:0000313" key="6">
    <source>
        <dbReference type="Proteomes" id="UP000634579"/>
    </source>
</evidence>
<evidence type="ECO:0000313" key="5">
    <source>
        <dbReference type="EMBL" id="MBF4630080.1"/>
    </source>
</evidence>
<dbReference type="Gene3D" id="3.40.50.2300">
    <property type="match status" value="2"/>
</dbReference>
<reference evidence="5 6" key="1">
    <citation type="submission" date="2020-10" db="EMBL/GenBank/DDBJ databases">
        <title>Draft genome sequences of plant-associated actinobacteria.</title>
        <authorList>
            <person name="Tarlachkov S.V."/>
            <person name="Starodumova I.P."/>
            <person name="Dorofeeva L.V."/>
            <person name="Prisyazhnaya N.V."/>
            <person name="Roubtsova T.V."/>
            <person name="Chizhov V.N."/>
            <person name="Nadler S.A."/>
            <person name="Subbotin S.A."/>
            <person name="Evtushenko L.I."/>
        </authorList>
    </citation>
    <scope>NUCLEOTIDE SEQUENCE [LARGE SCALE GENOMIC DNA]</scope>
    <source>
        <strain evidence="5 6">VKM Ac-2886</strain>
    </source>
</reference>
<evidence type="ECO:0000256" key="2">
    <source>
        <dbReference type="ARBA" id="ARBA00023125"/>
    </source>
</evidence>
<dbReference type="PANTHER" id="PTHR30146:SF153">
    <property type="entry name" value="LACTOSE OPERON REPRESSOR"/>
    <property type="match status" value="1"/>
</dbReference>
<dbReference type="CDD" id="cd01392">
    <property type="entry name" value="HTH_LacI"/>
    <property type="match status" value="1"/>
</dbReference>
<gene>
    <name evidence="5" type="ORF">ITJ42_02485</name>
</gene>
<dbReference type="SMART" id="SM00354">
    <property type="entry name" value="HTH_LACI"/>
    <property type="match status" value="1"/>
</dbReference>
<dbReference type="Pfam" id="PF00356">
    <property type="entry name" value="LacI"/>
    <property type="match status" value="1"/>
</dbReference>
<dbReference type="GO" id="GO:0003700">
    <property type="term" value="F:DNA-binding transcription factor activity"/>
    <property type="evidence" value="ECO:0007669"/>
    <property type="project" value="TreeGrafter"/>
</dbReference>
<keyword evidence="3" id="KW-0804">Transcription</keyword>
<evidence type="ECO:0000259" key="4">
    <source>
        <dbReference type="PROSITE" id="PS50932"/>
    </source>
</evidence>
<proteinExistence type="predicted"/>
<dbReference type="InterPro" id="IPR028082">
    <property type="entry name" value="Peripla_BP_I"/>
</dbReference>
<organism evidence="5 6">
    <name type="scientific">Clavibacter phaseoli</name>
    <dbReference type="NCBI Taxonomy" id="1734031"/>
    <lineage>
        <taxon>Bacteria</taxon>
        <taxon>Bacillati</taxon>
        <taxon>Actinomycetota</taxon>
        <taxon>Actinomycetes</taxon>
        <taxon>Micrococcales</taxon>
        <taxon>Microbacteriaceae</taxon>
        <taxon>Clavibacter</taxon>
    </lineage>
</organism>
<name>A0A8I0S8P1_9MICO</name>
<dbReference type="Proteomes" id="UP000634579">
    <property type="component" value="Unassembled WGS sequence"/>
</dbReference>
<dbReference type="Gene3D" id="1.10.260.40">
    <property type="entry name" value="lambda repressor-like DNA-binding domains"/>
    <property type="match status" value="1"/>
</dbReference>
<dbReference type="GO" id="GO:0000976">
    <property type="term" value="F:transcription cis-regulatory region binding"/>
    <property type="evidence" value="ECO:0007669"/>
    <property type="project" value="TreeGrafter"/>
</dbReference>
<dbReference type="InterPro" id="IPR010982">
    <property type="entry name" value="Lambda_DNA-bd_dom_sf"/>
</dbReference>
<evidence type="ECO:0000256" key="3">
    <source>
        <dbReference type="ARBA" id="ARBA00023163"/>
    </source>
</evidence>
<accession>A0A8I0S8P1</accession>
<dbReference type="InterPro" id="IPR046335">
    <property type="entry name" value="LacI/GalR-like_sensor"/>
</dbReference>
<keyword evidence="2 5" id="KW-0238">DNA-binding</keyword>
<keyword evidence="6" id="KW-1185">Reference proteome</keyword>
<dbReference type="SUPFAM" id="SSF47413">
    <property type="entry name" value="lambda repressor-like DNA-binding domains"/>
    <property type="match status" value="1"/>
</dbReference>
<feature type="domain" description="HTH lacI-type" evidence="4">
    <location>
        <begin position="12"/>
        <end position="66"/>
    </location>
</feature>
<sequence>MDPEAEQAGPAATLADVARAAGVSVSSASRVLSGRGEVRPETRARILRAAADLGYRRSATRRGRPALHEPRLVELVVGRFGNPWTRTVADAARDRAAALGYDLALTVERADPADDWFARVVARRSSGVILGVTTPTAAERDGLRDLGIPLVLLDPRGEVPDGTSSVGTTDRAGGHDAGAHLVARGATGFLVVAGAPRFRFGRAREAGFRDAVRAGRPGAPLDRITTGWSSDEVVDARELARTATTASAAGGPLGVFAVTDDMAFAVSRAAATAGLRVPEDVLLVGFDDEPRAAAARPPLTTVRQPLAAMAARAVDLVHAARSGSAADEHVELPTRLVVRASTGAG</sequence>
<dbReference type="RefSeq" id="WP_194674249.1">
    <property type="nucleotide sequence ID" value="NZ_JADKRP010000001.1"/>
</dbReference>
<comment type="caution">
    <text evidence="5">The sequence shown here is derived from an EMBL/GenBank/DDBJ whole genome shotgun (WGS) entry which is preliminary data.</text>
</comment>
<dbReference type="Pfam" id="PF13377">
    <property type="entry name" value="Peripla_BP_3"/>
    <property type="match status" value="1"/>
</dbReference>
<dbReference type="PROSITE" id="PS00356">
    <property type="entry name" value="HTH_LACI_1"/>
    <property type="match status" value="1"/>
</dbReference>
<dbReference type="AlphaFoldDB" id="A0A8I0S8P1"/>
<dbReference type="InterPro" id="IPR000843">
    <property type="entry name" value="HTH_LacI"/>
</dbReference>
<protein>
    <submittedName>
        <fullName evidence="5">LacI family DNA-binding transcriptional regulator</fullName>
    </submittedName>
</protein>
<dbReference type="EMBL" id="JADKRP010000001">
    <property type="protein sequence ID" value="MBF4630080.1"/>
    <property type="molecule type" value="Genomic_DNA"/>
</dbReference>
<dbReference type="PANTHER" id="PTHR30146">
    <property type="entry name" value="LACI-RELATED TRANSCRIPTIONAL REPRESSOR"/>
    <property type="match status" value="1"/>
</dbReference>
<evidence type="ECO:0000256" key="1">
    <source>
        <dbReference type="ARBA" id="ARBA00023015"/>
    </source>
</evidence>
<keyword evidence="1" id="KW-0805">Transcription regulation</keyword>
<dbReference type="PROSITE" id="PS50932">
    <property type="entry name" value="HTH_LACI_2"/>
    <property type="match status" value="1"/>
</dbReference>
<dbReference type="SUPFAM" id="SSF53822">
    <property type="entry name" value="Periplasmic binding protein-like I"/>
    <property type="match status" value="1"/>
</dbReference>